<dbReference type="InterPro" id="IPR043129">
    <property type="entry name" value="ATPase_NBD"/>
</dbReference>
<protein>
    <recommendedName>
        <fullName evidence="4">General secretion pathway protein GspL</fullName>
    </recommendedName>
</protein>
<dbReference type="InterPro" id="IPR007813">
    <property type="entry name" value="PilN"/>
</dbReference>
<dbReference type="EMBL" id="CP011144">
    <property type="protein sequence ID" value="AKC88052.1"/>
    <property type="molecule type" value="Genomic_DNA"/>
</dbReference>
<keyword evidence="1" id="KW-0472">Membrane</keyword>
<dbReference type="Pfam" id="PF05137">
    <property type="entry name" value="PilN"/>
    <property type="match status" value="1"/>
</dbReference>
<keyword evidence="1" id="KW-0812">Transmembrane</keyword>
<proteinExistence type="predicted"/>
<name>A0A0E3Z4P3_9GAMM</name>
<dbReference type="RefSeq" id="WP_052633719.1">
    <property type="nucleotide sequence ID" value="NZ_CP011144.1"/>
</dbReference>
<dbReference type="InterPro" id="IPR052534">
    <property type="entry name" value="Extracell_DNA_Util/SecSys_Comp"/>
</dbReference>
<dbReference type="Proteomes" id="UP000033067">
    <property type="component" value="Chromosome"/>
</dbReference>
<accession>A0A0E3Z4P3</accession>
<gene>
    <name evidence="2" type="ORF">WQ53_16035</name>
</gene>
<dbReference type="Gene3D" id="3.30.1490.300">
    <property type="match status" value="1"/>
</dbReference>
<evidence type="ECO:0000313" key="3">
    <source>
        <dbReference type="Proteomes" id="UP000033067"/>
    </source>
</evidence>
<dbReference type="OrthoDB" id="5621075at2"/>
<evidence type="ECO:0000313" key="2">
    <source>
        <dbReference type="EMBL" id="AKC88052.1"/>
    </source>
</evidence>
<sequence>MNTAGIGVRNTGLRLLPALAGFWDWWRRSLAAWLPRGWRNLLGWTHDRLLLCRQGEDVLVLWEDDGCVRELARISASAGHLDLDRLLVARAAALPRWWLLPAGSGLNRRLRLPSSAARHLRQVVGFEIDRQTPFAAGEVQYDARTVDHRHDGQIDVEIVVVPQRVLDRELGERGGTASALAGIDLADAQGQPLGFNLLPMAQRRRQTDPMQRWNMLLAVVALIAAGAAGAQILKNRRDAADVLQQRVEAEVAQARQVAAQRGRLSALVEGAAFLDRIRAGQSTVVEVWDEVTHRLPDGTWLEKLSIDGGQLVLIGFSDDAPSLIERMEGSPLWRKPALAGTLQSDAVSGRSRFTVTAQLTGGTISRPEAADGDDSTQ</sequence>
<dbReference type="PATRIC" id="fig|314722.6.peg.3473"/>
<dbReference type="AlphaFoldDB" id="A0A0E3Z4P3"/>
<reference evidence="2 3" key="1">
    <citation type="journal article" date="2015" name="Genome Announc.">
        <title>Complete Genome Sequence of Pseudoxanthomonas suwonensis Strain J1, a Cellulose-Degrading Bacterium Isolated from Leaf- and Wood-Enriched Soil.</title>
        <authorList>
            <person name="Hou L."/>
            <person name="Jiang J."/>
            <person name="Xu Z."/>
            <person name="Zhou Y."/>
            <person name="Leung F.C."/>
        </authorList>
    </citation>
    <scope>NUCLEOTIDE SEQUENCE [LARGE SCALE GENOMIC DNA]</scope>
    <source>
        <strain evidence="2 3">J1</strain>
    </source>
</reference>
<keyword evidence="3" id="KW-1185">Reference proteome</keyword>
<feature type="transmembrane region" description="Helical" evidence="1">
    <location>
        <begin position="213"/>
        <end position="233"/>
    </location>
</feature>
<keyword evidence="1" id="KW-1133">Transmembrane helix</keyword>
<dbReference type="SUPFAM" id="SSF53067">
    <property type="entry name" value="Actin-like ATPase domain"/>
    <property type="match status" value="1"/>
</dbReference>
<organism evidence="2 3">
    <name type="scientific">Pseudoxanthomonas suwonensis</name>
    <dbReference type="NCBI Taxonomy" id="314722"/>
    <lineage>
        <taxon>Bacteria</taxon>
        <taxon>Pseudomonadati</taxon>
        <taxon>Pseudomonadota</taxon>
        <taxon>Gammaproteobacteria</taxon>
        <taxon>Lysobacterales</taxon>
        <taxon>Lysobacteraceae</taxon>
        <taxon>Pseudoxanthomonas</taxon>
    </lineage>
</organism>
<dbReference type="KEGG" id="psuw:WQ53_16035"/>
<evidence type="ECO:0000256" key="1">
    <source>
        <dbReference type="SAM" id="Phobius"/>
    </source>
</evidence>
<dbReference type="PANTHER" id="PTHR40278">
    <property type="entry name" value="DNA UTILIZATION PROTEIN HOFN"/>
    <property type="match status" value="1"/>
</dbReference>
<evidence type="ECO:0008006" key="4">
    <source>
        <dbReference type="Google" id="ProtNLM"/>
    </source>
</evidence>
<dbReference type="PANTHER" id="PTHR40278:SF1">
    <property type="entry name" value="DNA UTILIZATION PROTEIN HOFN"/>
    <property type="match status" value="1"/>
</dbReference>